<gene>
    <name evidence="3" type="ORF">LIER_39812</name>
</gene>
<accession>A0AAV3QPM1</accession>
<feature type="chain" id="PRO_5043730188" evidence="1">
    <location>
        <begin position="29"/>
        <end position="181"/>
    </location>
</feature>
<evidence type="ECO:0000313" key="4">
    <source>
        <dbReference type="Proteomes" id="UP001454036"/>
    </source>
</evidence>
<dbReference type="Gene3D" id="3.40.33.10">
    <property type="entry name" value="CAP"/>
    <property type="match status" value="1"/>
</dbReference>
<evidence type="ECO:0000256" key="1">
    <source>
        <dbReference type="SAM" id="SignalP"/>
    </source>
</evidence>
<keyword evidence="1" id="KW-0732">Signal</keyword>
<dbReference type="Proteomes" id="UP001454036">
    <property type="component" value="Unassembled WGS sequence"/>
</dbReference>
<name>A0AAV3QPM1_LITER</name>
<feature type="domain" description="SCP" evidence="2">
    <location>
        <begin position="30"/>
        <end position="164"/>
    </location>
</feature>
<feature type="signal peptide" evidence="1">
    <location>
        <begin position="1"/>
        <end position="28"/>
    </location>
</feature>
<dbReference type="SMART" id="SM00198">
    <property type="entry name" value="SCP"/>
    <property type="match status" value="1"/>
</dbReference>
<dbReference type="Pfam" id="PF00188">
    <property type="entry name" value="CAP"/>
    <property type="match status" value="1"/>
</dbReference>
<evidence type="ECO:0000313" key="3">
    <source>
        <dbReference type="EMBL" id="GAA0164538.1"/>
    </source>
</evidence>
<dbReference type="EMBL" id="BAABME010021914">
    <property type="protein sequence ID" value="GAA0164538.1"/>
    <property type="molecule type" value="Genomic_DNA"/>
</dbReference>
<reference evidence="3 4" key="1">
    <citation type="submission" date="2024-01" db="EMBL/GenBank/DDBJ databases">
        <title>The complete chloroplast genome sequence of Lithospermum erythrorhizon: insights into the phylogenetic relationship among Boraginaceae species and the maternal lineages of purple gromwells.</title>
        <authorList>
            <person name="Okada T."/>
            <person name="Watanabe K."/>
        </authorList>
    </citation>
    <scope>NUCLEOTIDE SEQUENCE [LARGE SCALE GENOMIC DNA]</scope>
</reference>
<keyword evidence="4" id="KW-1185">Reference proteome</keyword>
<sequence length="181" mass="19344">MAISKKISIQSIIVILLLRLISLHVTSAQNSARDVINAHNIERTAVGVPPAQWNDTVAAFAMDYATKYRAKDCAMEHSTLPFGENIAAGGPDFSIVDAVKGFAAEKKFYDKGTKGCKGGECGHYANMIAHDSTQIGCARVKCKGQGGDGIFVGCSYWGPGWICPIVQPGDPRAYTQAGTNY</sequence>
<dbReference type="InterPro" id="IPR001283">
    <property type="entry name" value="CRISP-related"/>
</dbReference>
<dbReference type="SUPFAM" id="SSF55797">
    <property type="entry name" value="PR-1-like"/>
    <property type="match status" value="1"/>
</dbReference>
<protein>
    <submittedName>
        <fullName evidence="3">Defense/immunity protein</fullName>
    </submittedName>
</protein>
<dbReference type="AlphaFoldDB" id="A0AAV3QPM1"/>
<comment type="caution">
    <text evidence="3">The sequence shown here is derived from an EMBL/GenBank/DDBJ whole genome shotgun (WGS) entry which is preliminary data.</text>
</comment>
<proteinExistence type="predicted"/>
<dbReference type="InterPro" id="IPR014044">
    <property type="entry name" value="CAP_dom"/>
</dbReference>
<dbReference type="PANTHER" id="PTHR10334">
    <property type="entry name" value="CYSTEINE-RICH SECRETORY PROTEIN-RELATED"/>
    <property type="match status" value="1"/>
</dbReference>
<evidence type="ECO:0000259" key="2">
    <source>
        <dbReference type="SMART" id="SM00198"/>
    </source>
</evidence>
<dbReference type="InterPro" id="IPR035940">
    <property type="entry name" value="CAP_sf"/>
</dbReference>
<organism evidence="3 4">
    <name type="scientific">Lithospermum erythrorhizon</name>
    <name type="common">Purple gromwell</name>
    <name type="synonym">Lithospermum officinale var. erythrorhizon</name>
    <dbReference type="NCBI Taxonomy" id="34254"/>
    <lineage>
        <taxon>Eukaryota</taxon>
        <taxon>Viridiplantae</taxon>
        <taxon>Streptophyta</taxon>
        <taxon>Embryophyta</taxon>
        <taxon>Tracheophyta</taxon>
        <taxon>Spermatophyta</taxon>
        <taxon>Magnoliopsida</taxon>
        <taxon>eudicotyledons</taxon>
        <taxon>Gunneridae</taxon>
        <taxon>Pentapetalae</taxon>
        <taxon>asterids</taxon>
        <taxon>lamiids</taxon>
        <taxon>Boraginales</taxon>
        <taxon>Boraginaceae</taxon>
        <taxon>Boraginoideae</taxon>
        <taxon>Lithospermeae</taxon>
        <taxon>Lithospermum</taxon>
    </lineage>
</organism>